<evidence type="ECO:0000313" key="2">
    <source>
        <dbReference type="Proteomes" id="UP001239111"/>
    </source>
</evidence>
<keyword evidence="2" id="KW-1185">Reference proteome</keyword>
<dbReference type="Proteomes" id="UP001239111">
    <property type="component" value="Chromosome 3"/>
</dbReference>
<name>A0ACC2NIX5_9HYME</name>
<reference evidence="1" key="1">
    <citation type="submission" date="2023-04" db="EMBL/GenBank/DDBJ databases">
        <title>A chromosome-level genome assembly of the parasitoid wasp Eretmocerus hayati.</title>
        <authorList>
            <person name="Zhong Y."/>
            <person name="Liu S."/>
            <person name="Liu Y."/>
        </authorList>
    </citation>
    <scope>NUCLEOTIDE SEQUENCE</scope>
    <source>
        <strain evidence="1">ZJU_SS_LIU_2023</strain>
    </source>
</reference>
<evidence type="ECO:0000313" key="1">
    <source>
        <dbReference type="EMBL" id="KAJ8670571.1"/>
    </source>
</evidence>
<gene>
    <name evidence="1" type="ORF">QAD02_001830</name>
</gene>
<organism evidence="1 2">
    <name type="scientific">Eretmocerus hayati</name>
    <dbReference type="NCBI Taxonomy" id="131215"/>
    <lineage>
        <taxon>Eukaryota</taxon>
        <taxon>Metazoa</taxon>
        <taxon>Ecdysozoa</taxon>
        <taxon>Arthropoda</taxon>
        <taxon>Hexapoda</taxon>
        <taxon>Insecta</taxon>
        <taxon>Pterygota</taxon>
        <taxon>Neoptera</taxon>
        <taxon>Endopterygota</taxon>
        <taxon>Hymenoptera</taxon>
        <taxon>Apocrita</taxon>
        <taxon>Proctotrupomorpha</taxon>
        <taxon>Chalcidoidea</taxon>
        <taxon>Aphelinidae</taxon>
        <taxon>Aphelininae</taxon>
        <taxon>Eretmocerus</taxon>
    </lineage>
</organism>
<proteinExistence type="predicted"/>
<dbReference type="EMBL" id="CM056743">
    <property type="protein sequence ID" value="KAJ8670571.1"/>
    <property type="molecule type" value="Genomic_DNA"/>
</dbReference>
<protein>
    <submittedName>
        <fullName evidence="1">Uncharacterized protein</fullName>
    </submittedName>
</protein>
<comment type="caution">
    <text evidence="1">The sequence shown here is derived from an EMBL/GenBank/DDBJ whole genome shotgun (WGS) entry which is preliminary data.</text>
</comment>
<sequence length="150" mass="16939">MEKKVLLGDVMAGGRVDRPADAGGEWEPVALRKRYQECWLHRDLSWNLKIHDPASYDEVLSGNAKIRDVNVAQQGRPKDSDYCSTSLMRTAVTVCLISARLQNYAFISLCPRMTSKFNERLRVRFSLGDNLVSPANNTHSCSNYARAQFT</sequence>
<accession>A0ACC2NIX5</accession>